<dbReference type="Proteomes" id="UP000713964">
    <property type="component" value="Unassembled WGS sequence"/>
</dbReference>
<dbReference type="EMBL" id="JABZXL010000026">
    <property type="protein sequence ID" value="MBF1659770.1"/>
    <property type="molecule type" value="Genomic_DNA"/>
</dbReference>
<gene>
    <name evidence="1" type="ORF">HXO58_08050</name>
</gene>
<comment type="caution">
    <text evidence="1">The sequence shown here is derived from an EMBL/GenBank/DDBJ whole genome shotgun (WGS) entry which is preliminary data.</text>
</comment>
<evidence type="ECO:0000313" key="1">
    <source>
        <dbReference type="EMBL" id="MBF1659770.1"/>
    </source>
</evidence>
<dbReference type="AlphaFoldDB" id="A0A930L1K6"/>
<reference evidence="1" key="1">
    <citation type="submission" date="2020-04" db="EMBL/GenBank/DDBJ databases">
        <title>Deep metagenomics examines the oral microbiome during advanced dental caries in children, revealing novel taxa and co-occurrences with host molecules.</title>
        <authorList>
            <person name="Baker J.L."/>
            <person name="Morton J.T."/>
            <person name="Dinis M."/>
            <person name="Alvarez R."/>
            <person name="Tran N.C."/>
            <person name="Knight R."/>
            <person name="Edlund A."/>
        </authorList>
    </citation>
    <scope>NUCLEOTIDE SEQUENCE</scope>
    <source>
        <strain evidence="1">JCVI_29_bin.11</strain>
    </source>
</reference>
<protein>
    <submittedName>
        <fullName evidence="1">Uncharacterized protein</fullName>
    </submittedName>
</protein>
<name>A0A930L1K6_9MICC</name>
<sequence>MLTHILAFAAGAAIGAVIGVITRMHNDDDAVETRVAEEVAAFKRRYKELHDEASTAPVDGEPQREEVKDVVESKAEAEAWKSYDTAEETVDVILSPTGRGVFEISEKEFIDNPQPETETLIYYTLDKTIATVSEDLIPEADSLIGTGYRSMDPDDYLYIRNLDVGVDYEVQAVPYSYKEYVLGQ</sequence>
<proteinExistence type="predicted"/>
<organism evidence="1 2">
    <name type="scientific">Rothia mucilaginosa</name>
    <dbReference type="NCBI Taxonomy" id="43675"/>
    <lineage>
        <taxon>Bacteria</taxon>
        <taxon>Bacillati</taxon>
        <taxon>Actinomycetota</taxon>
        <taxon>Actinomycetes</taxon>
        <taxon>Micrococcales</taxon>
        <taxon>Micrococcaceae</taxon>
        <taxon>Rothia</taxon>
    </lineage>
</organism>
<accession>A0A930L1K6</accession>
<evidence type="ECO:0000313" key="2">
    <source>
        <dbReference type="Proteomes" id="UP000713964"/>
    </source>
</evidence>